<comment type="caution">
    <text evidence="2">The sequence shown here is derived from an EMBL/GenBank/DDBJ whole genome shotgun (WGS) entry which is preliminary data.</text>
</comment>
<dbReference type="OrthoDB" id="423529at2"/>
<organism evidence="2">
    <name type="scientific">Desertifilum tharense IPPAS B-1220</name>
    <dbReference type="NCBI Taxonomy" id="1781255"/>
    <lineage>
        <taxon>Bacteria</taxon>
        <taxon>Bacillati</taxon>
        <taxon>Cyanobacteriota</taxon>
        <taxon>Cyanophyceae</taxon>
        <taxon>Desertifilales</taxon>
        <taxon>Desertifilaceae</taxon>
        <taxon>Desertifilum</taxon>
    </lineage>
</organism>
<gene>
    <name evidence="2" type="ORF">BH720_13350</name>
</gene>
<dbReference type="Pfam" id="PF12275">
    <property type="entry name" value="DUF3616"/>
    <property type="match status" value="1"/>
</dbReference>
<proteinExistence type="predicted"/>
<sequence length="357" mass="40090">MKECFLLSRLLMRFDVPDESLAGELSAIAHTPDGYLWVGSDEYISIERLSPTAPYMYGEHKTFHIGDFVPLFDDNEIDIEGIDYSEGYLWFTGSHSTKRKKPKGKDLEKDLKRLATVTTDLNRFIIARIPLVDGDLVKSGSHSQDKNQTLTAACLETIDNRNLLIEVLTEDRHIGPFIQSGIPSKDNGFDIEGLAVRGNRVFLGLRGPVLRGWAILVELEMTESEPGVLTLKPIDEAGKLYKKHFVNLNGLGVRELCWLEDDLIILSGPTMEVAGEVRLFRLKDALNLEDDSISDQDTERLEILFDLPYTVGGDKAEGLALVPCLDQARSLLVLYDSPLPNRRPDEHSVYADLFRLD</sequence>
<dbReference type="EMBL" id="MJGC01000063">
    <property type="protein sequence ID" value="OEJ74653.1"/>
    <property type="molecule type" value="Genomic_DNA"/>
</dbReference>
<dbReference type="RefSeq" id="WP_069967710.1">
    <property type="nucleotide sequence ID" value="NZ_CM124774.1"/>
</dbReference>
<dbReference type="AlphaFoldDB" id="A0A1E5QJY2"/>
<dbReference type="InterPro" id="IPR022060">
    <property type="entry name" value="DUF3616"/>
</dbReference>
<evidence type="ECO:0000259" key="1">
    <source>
        <dbReference type="Pfam" id="PF12275"/>
    </source>
</evidence>
<protein>
    <recommendedName>
        <fullName evidence="1">DUF3616 domain-containing protein</fullName>
    </recommendedName>
</protein>
<dbReference type="STRING" id="1781255.BH720_13350"/>
<evidence type="ECO:0000313" key="2">
    <source>
        <dbReference type="EMBL" id="OEJ74653.1"/>
    </source>
</evidence>
<accession>A0A1E5QJY2</accession>
<reference evidence="2" key="1">
    <citation type="submission" date="2016-09" db="EMBL/GenBank/DDBJ databases">
        <title>Draft genome of thermotolerant cyanobacterium Desertifilum sp. strain IPPAS B-1220.</title>
        <authorList>
            <person name="Sinetova M.A."/>
            <person name="Bolakhan K."/>
            <person name="Zayadan B.K."/>
            <person name="Mironov K.S."/>
            <person name="Ustinova V."/>
            <person name="Kupriyanova E.V."/>
            <person name="Sidorov R.A."/>
            <person name="Skrypnik A.N."/>
            <person name="Gogoleva N.E."/>
            <person name="Gogolev Y.V."/>
            <person name="Los D.A."/>
        </authorList>
    </citation>
    <scope>NUCLEOTIDE SEQUENCE [LARGE SCALE GENOMIC DNA]</scope>
    <source>
        <strain evidence="2">IPPAS B-1220</strain>
    </source>
</reference>
<name>A0A1E5QJY2_9CYAN</name>
<feature type="domain" description="DUF3616" evidence="1">
    <location>
        <begin position="24"/>
        <end position="352"/>
    </location>
</feature>